<accession>A0A5F1ZP14</accession>
<dbReference type="EMBL" id="RQGC01000013">
    <property type="protein sequence ID" value="TGL38598.1"/>
    <property type="molecule type" value="Genomic_DNA"/>
</dbReference>
<dbReference type="Gene3D" id="3.40.1620.10">
    <property type="entry name" value="YefM-like domain"/>
    <property type="match status" value="1"/>
</dbReference>
<comment type="caution">
    <text evidence="2">The sequence shown here is derived from an EMBL/GenBank/DDBJ whole genome shotgun (WGS) entry which is preliminary data.</text>
</comment>
<protein>
    <submittedName>
        <fullName evidence="2">Toxin-antitoxin system, antitoxin component</fullName>
    </submittedName>
</protein>
<dbReference type="InterPro" id="IPR051416">
    <property type="entry name" value="phD-YefM_TA_antitoxins"/>
</dbReference>
<evidence type="ECO:0000256" key="1">
    <source>
        <dbReference type="ARBA" id="ARBA00009981"/>
    </source>
</evidence>
<sequence>MRMVGVRELKNQLSKYLQLVKQGETVVITEHEQVIAEIKKPSENMEDREKRVYSYLEEQSRIGKLVLAKRDRSQIDNIIKDRSARNQIPDWKEIHEDSRKDRT</sequence>
<dbReference type="AlphaFoldDB" id="A0A5F1ZP14"/>
<keyword evidence="4" id="KW-1185">Reference proteome</keyword>
<comment type="similarity">
    <text evidence="1">Belongs to the phD/YefM antitoxin family.</text>
</comment>
<proteinExistence type="inferred from homology"/>
<gene>
    <name evidence="2" type="ORF">EHO57_01920</name>
    <name evidence="3" type="ORF">EHQ53_17680</name>
</gene>
<reference evidence="2 5" key="2">
    <citation type="journal article" date="2019" name="PLoS Negl. Trop. Dis.">
        <title>Revisiting the worldwide diversity of Leptospira species in the environment.</title>
        <authorList>
            <person name="Vincent A.T."/>
            <person name="Schiettekatte O."/>
            <person name="Bourhy P."/>
            <person name="Veyrier F.J."/>
            <person name="Picardeau M."/>
        </authorList>
    </citation>
    <scope>NUCLEOTIDE SEQUENCE [LARGE SCALE GENOMIC DNA]</scope>
    <source>
        <strain evidence="3">201702690</strain>
        <strain evidence="2 5">SSW18</strain>
    </source>
</reference>
<evidence type="ECO:0000313" key="2">
    <source>
        <dbReference type="EMBL" id="TGK05462.1"/>
    </source>
</evidence>
<dbReference type="Proteomes" id="UP000297273">
    <property type="component" value="Unassembled WGS sequence"/>
</dbReference>
<dbReference type="Proteomes" id="UP000297946">
    <property type="component" value="Unassembled WGS sequence"/>
</dbReference>
<name>A0A5F1ZP14_9LEPT</name>
<evidence type="ECO:0000313" key="5">
    <source>
        <dbReference type="Proteomes" id="UP000297946"/>
    </source>
</evidence>
<evidence type="ECO:0000313" key="3">
    <source>
        <dbReference type="EMBL" id="TGL38598.1"/>
    </source>
</evidence>
<dbReference type="PANTHER" id="PTHR35377:SF8">
    <property type="entry name" value="ANTITOXIN VAPB22"/>
    <property type="match status" value="1"/>
</dbReference>
<dbReference type="InterPro" id="IPR036165">
    <property type="entry name" value="YefM-like_sf"/>
</dbReference>
<organism evidence="2 5">
    <name type="scientific">Leptospira langatensis</name>
    <dbReference type="NCBI Taxonomy" id="2484983"/>
    <lineage>
        <taxon>Bacteria</taxon>
        <taxon>Pseudomonadati</taxon>
        <taxon>Spirochaetota</taxon>
        <taxon>Spirochaetia</taxon>
        <taxon>Leptospirales</taxon>
        <taxon>Leptospiraceae</taxon>
        <taxon>Leptospira</taxon>
    </lineage>
</organism>
<dbReference type="PANTHER" id="PTHR35377">
    <property type="entry name" value="ANTITOXIN VAPB49-RELATED-RELATED"/>
    <property type="match status" value="1"/>
</dbReference>
<evidence type="ECO:0000313" key="4">
    <source>
        <dbReference type="Proteomes" id="UP000297273"/>
    </source>
</evidence>
<dbReference type="SUPFAM" id="SSF143120">
    <property type="entry name" value="YefM-like"/>
    <property type="match status" value="1"/>
</dbReference>
<dbReference type="EMBL" id="RQER01000001">
    <property type="protein sequence ID" value="TGK05462.1"/>
    <property type="molecule type" value="Genomic_DNA"/>
</dbReference>
<dbReference type="OrthoDB" id="332038at2"/>
<reference evidence="3" key="1">
    <citation type="submission" date="2018-10" db="EMBL/GenBank/DDBJ databases">
        <authorList>
            <person name="Vincent A.T."/>
            <person name="Schiettekatte O."/>
            <person name="Bourhy P."/>
            <person name="Veyrier F.J."/>
            <person name="Picardeau M."/>
        </authorList>
    </citation>
    <scope>NUCLEOTIDE SEQUENCE</scope>
    <source>
        <strain evidence="3">201702690</strain>
    </source>
</reference>